<accession>A0A6J5IW71</accession>
<dbReference type="AlphaFoldDB" id="A0A6J5IW71"/>
<proteinExistence type="predicted"/>
<evidence type="ECO:0000313" key="2">
    <source>
        <dbReference type="EMBL" id="CAB3962273.1"/>
    </source>
</evidence>
<organism evidence="2 3">
    <name type="scientific">Burkholderia aenigmatica</name>
    <dbReference type="NCBI Taxonomy" id="2015348"/>
    <lineage>
        <taxon>Bacteria</taxon>
        <taxon>Pseudomonadati</taxon>
        <taxon>Pseudomonadota</taxon>
        <taxon>Betaproteobacteria</taxon>
        <taxon>Burkholderiales</taxon>
        <taxon>Burkholderiaceae</taxon>
        <taxon>Burkholderia</taxon>
        <taxon>Burkholderia cepacia complex</taxon>
    </lineage>
</organism>
<feature type="compositionally biased region" description="Basic and acidic residues" evidence="1">
    <location>
        <begin position="1"/>
        <end position="27"/>
    </location>
</feature>
<evidence type="ECO:0008006" key="4">
    <source>
        <dbReference type="Google" id="ProtNLM"/>
    </source>
</evidence>
<dbReference type="EMBL" id="CABWIL020000005">
    <property type="protein sequence ID" value="CAB3962273.1"/>
    <property type="molecule type" value="Genomic_DNA"/>
</dbReference>
<name>A0A6J5IW71_9BURK</name>
<evidence type="ECO:0000256" key="1">
    <source>
        <dbReference type="SAM" id="MobiDB-lite"/>
    </source>
</evidence>
<evidence type="ECO:0000313" key="3">
    <source>
        <dbReference type="Proteomes" id="UP000494301"/>
    </source>
</evidence>
<reference evidence="2 3" key="1">
    <citation type="submission" date="2020-04" db="EMBL/GenBank/DDBJ databases">
        <authorList>
            <person name="Depoorter E."/>
        </authorList>
    </citation>
    <scope>NUCLEOTIDE SEQUENCE [LARGE SCALE GENOMIC DNA]</scope>
    <source>
        <strain evidence="2 3">BCC0217</strain>
    </source>
</reference>
<dbReference type="Pfam" id="PF09954">
    <property type="entry name" value="DUF2188"/>
    <property type="match status" value="1"/>
</dbReference>
<feature type="region of interest" description="Disordered" evidence="1">
    <location>
        <begin position="1"/>
        <end position="39"/>
    </location>
</feature>
<feature type="region of interest" description="Disordered" evidence="1">
    <location>
        <begin position="52"/>
        <end position="72"/>
    </location>
</feature>
<gene>
    <name evidence="2" type="ORF">BLA3211_01659</name>
</gene>
<protein>
    <recommendedName>
        <fullName evidence="4">DUF2188 domain-containing protein</fullName>
    </recommendedName>
</protein>
<dbReference type="InterPro" id="IPR018691">
    <property type="entry name" value="DUF2188"/>
</dbReference>
<dbReference type="Proteomes" id="UP000494301">
    <property type="component" value="Unassembled WGS sequence"/>
</dbReference>
<sequence length="72" mass="8054">MSNKKDSNNLYVERRPQGDYAVRKPGSDRASAVAPTQGQAIDRAKQLNPDAAIHIEQVRNTNGGHPDKWRKE</sequence>
<dbReference type="RefSeq" id="WP_175220909.1">
    <property type="nucleotide sequence ID" value="NZ_CABWIL020000005.1"/>
</dbReference>